<protein>
    <recommendedName>
        <fullName evidence="1">DUF7226 domain-containing protein</fullName>
    </recommendedName>
</protein>
<organism evidence="2 3">
    <name type="scientific">Oceanobacillus piezotolerans</name>
    <dbReference type="NCBI Taxonomy" id="2448030"/>
    <lineage>
        <taxon>Bacteria</taxon>
        <taxon>Bacillati</taxon>
        <taxon>Bacillota</taxon>
        <taxon>Bacilli</taxon>
        <taxon>Bacillales</taxon>
        <taxon>Bacillaceae</taxon>
        <taxon>Oceanobacillus</taxon>
    </lineage>
</organism>
<comment type="caution">
    <text evidence="2">The sequence shown here is derived from an EMBL/GenBank/DDBJ whole genome shotgun (WGS) entry which is preliminary data.</text>
</comment>
<sequence length="177" mass="21101">MLIDVLSIAYNTVSKEEDPNIPFPQADTFDNIIKLLNLLYKGDLNKYKITDHFKFTSRQTDYYTNSAIYLGFVEKRHIEKSVYFTLSEKGYQTFSLPEKEKHLAIIKSIFEHSVFKRAYIEWYEEKFITKDRVVEIMLEEDLRVASDSTLYRRARTIICWIEWINDIENKMINNSSL</sequence>
<gene>
    <name evidence="2" type="ORF">D8M04_13550</name>
</gene>
<evidence type="ECO:0000313" key="3">
    <source>
        <dbReference type="Proteomes" id="UP000270219"/>
    </source>
</evidence>
<keyword evidence="3" id="KW-1185">Reference proteome</keyword>
<dbReference type="Pfam" id="PF23871">
    <property type="entry name" value="DUF7226"/>
    <property type="match status" value="1"/>
</dbReference>
<accession>A0A498D7C8</accession>
<proteinExistence type="predicted"/>
<reference evidence="2 3" key="1">
    <citation type="submission" date="2018-10" db="EMBL/GenBank/DDBJ databases">
        <title>Oceanobacillus sp. YLB-02 draft genome.</title>
        <authorList>
            <person name="Yu L."/>
        </authorList>
    </citation>
    <scope>NUCLEOTIDE SEQUENCE [LARGE SCALE GENOMIC DNA]</scope>
    <source>
        <strain evidence="2 3">YLB-02</strain>
    </source>
</reference>
<name>A0A498D7C8_9BACI</name>
<feature type="domain" description="DUF7226" evidence="1">
    <location>
        <begin position="32"/>
        <end position="167"/>
    </location>
</feature>
<dbReference type="AlphaFoldDB" id="A0A498D7C8"/>
<dbReference type="Proteomes" id="UP000270219">
    <property type="component" value="Unassembled WGS sequence"/>
</dbReference>
<dbReference type="EMBL" id="RCHR01000004">
    <property type="protein sequence ID" value="RLL43924.1"/>
    <property type="molecule type" value="Genomic_DNA"/>
</dbReference>
<evidence type="ECO:0000313" key="2">
    <source>
        <dbReference type="EMBL" id="RLL43924.1"/>
    </source>
</evidence>
<dbReference type="InterPro" id="IPR055650">
    <property type="entry name" value="DUF7226"/>
</dbReference>
<evidence type="ECO:0000259" key="1">
    <source>
        <dbReference type="Pfam" id="PF23871"/>
    </source>
</evidence>
<dbReference type="OrthoDB" id="9774819at2"/>
<dbReference type="RefSeq" id="WP_121523851.1">
    <property type="nucleotide sequence ID" value="NZ_RCHR01000004.1"/>
</dbReference>